<dbReference type="AlphaFoldDB" id="A0A418X986"/>
<proteinExistence type="predicted"/>
<protein>
    <submittedName>
        <fullName evidence="1">DUF1116 domain-containing protein</fullName>
    </submittedName>
</protein>
<organism evidence="1 2">
    <name type="scientific">Pseudomonas cavernicola</name>
    <dbReference type="NCBI Taxonomy" id="2320866"/>
    <lineage>
        <taxon>Bacteria</taxon>
        <taxon>Pseudomonadati</taxon>
        <taxon>Pseudomonadota</taxon>
        <taxon>Gammaproteobacteria</taxon>
        <taxon>Pseudomonadales</taxon>
        <taxon>Pseudomonadaceae</taxon>
        <taxon>Pseudomonas</taxon>
    </lineage>
</organism>
<dbReference type="InterPro" id="IPR009499">
    <property type="entry name" value="AllG-like"/>
</dbReference>
<accession>A0A418X986</accession>
<evidence type="ECO:0000313" key="2">
    <source>
        <dbReference type="Proteomes" id="UP000284021"/>
    </source>
</evidence>
<dbReference type="Gene3D" id="1.10.10.660">
    <property type="entry name" value="conserved protein of unknown function from Enterococcus faecalis V583"/>
    <property type="match status" value="1"/>
</dbReference>
<name>A0A418X986_9PSED</name>
<dbReference type="Gene3D" id="3.90.1700.10">
    <property type="entry name" value="v583 domain like"/>
    <property type="match status" value="1"/>
</dbReference>
<evidence type="ECO:0000313" key="1">
    <source>
        <dbReference type="EMBL" id="RJG09030.1"/>
    </source>
</evidence>
<dbReference type="Gene3D" id="3.90.1710.10">
    <property type="entry name" value="Enterococcus faecalis V583 domain"/>
    <property type="match status" value="1"/>
</dbReference>
<dbReference type="RefSeq" id="WP_119956825.1">
    <property type="nucleotide sequence ID" value="NZ_QYUR01000008.1"/>
</dbReference>
<sequence>MSDRKPSNLDIANEEAFRRMTSADPVLVDILPAREVVPGMNKRIVLTSGPALAWREYEGGQRQGIIGGVIYEGWASNADEAVALLDSGEVAVGACQDHSCVGSLAGIYTPSMPVFVVEDRASGQRAFCNMYEGKSRKRLNYGIYDDVVRDQLKLVEYVLAPTIAAAVREMGGVPLKPIMIRSLNMGDELHSRNTAASLLFARELFPSFLRLYGELGEAVQKTIELLTEDNYFFLRLSMASSKVAADLAHGVEGSSLVTAMAFNCKEFAIRVSGIDGWIRGPHAAVEAKLFDGHDESEITWMGGESPITETIGLGGFAQAGAPTLQAYQGGSYAAMMERNESLYRITHGENPDFKLAVFAYRGTPTGIDVFRVLEERVLPVMDIGIAGKGGGQIGAGIVSAPVECFQKAAALYKELYPQ</sequence>
<dbReference type="Proteomes" id="UP000284021">
    <property type="component" value="Unassembled WGS sequence"/>
</dbReference>
<reference evidence="1 2" key="1">
    <citation type="submission" date="2018-09" db="EMBL/GenBank/DDBJ databases">
        <authorList>
            <person name="Zhu H."/>
        </authorList>
    </citation>
    <scope>NUCLEOTIDE SEQUENCE [LARGE SCALE GENOMIC DNA]</scope>
    <source>
        <strain evidence="1 2">K1S02-6</strain>
    </source>
</reference>
<dbReference type="InterPro" id="IPR024033">
    <property type="entry name" value="OXTCase_su_AllG_h-dom"/>
</dbReference>
<keyword evidence="2" id="KW-1185">Reference proteome</keyword>
<gene>
    <name evidence="1" type="ORF">D3879_24755</name>
</gene>
<comment type="caution">
    <text evidence="1">The sequence shown here is derived from an EMBL/GenBank/DDBJ whole genome shotgun (WGS) entry which is preliminary data.</text>
</comment>
<dbReference type="Pfam" id="PF06545">
    <property type="entry name" value="AllG"/>
    <property type="match status" value="1"/>
</dbReference>
<dbReference type="OrthoDB" id="6193532at2"/>
<dbReference type="EMBL" id="QYUR01000008">
    <property type="protein sequence ID" value="RJG09030.1"/>
    <property type="molecule type" value="Genomic_DNA"/>
</dbReference>